<reference evidence="9 10" key="1">
    <citation type="journal article" date="2020" name="Int. J. Syst. Evol. Microbiol.">
        <title>Novel acetic acid bacteria from cider fermentations: Acetobacter conturbans sp. nov. and Acetobacter fallax sp. nov.</title>
        <authorList>
            <person name="Sombolestani A.S."/>
            <person name="Cleenwerck I."/>
            <person name="Cnockaert M."/>
            <person name="Borremans W."/>
            <person name="Wieme A.D."/>
            <person name="De Vuyst L."/>
            <person name="Vandamme P."/>
        </authorList>
    </citation>
    <scope>NUCLEOTIDE SEQUENCE [LARGE SCALE GENOMIC DNA]</scope>
    <source>
        <strain evidence="9 10">LMG 30640</strain>
    </source>
</reference>
<dbReference type="Pfam" id="PF00962">
    <property type="entry name" value="A_deaminase"/>
    <property type="match status" value="1"/>
</dbReference>
<dbReference type="Gene3D" id="3.20.20.140">
    <property type="entry name" value="Metal-dependent hydrolases"/>
    <property type="match status" value="1"/>
</dbReference>
<feature type="chain" id="PRO_5046914751" description="adenosine deaminase" evidence="7">
    <location>
        <begin position="21"/>
        <end position="530"/>
    </location>
</feature>
<evidence type="ECO:0000256" key="3">
    <source>
        <dbReference type="ARBA" id="ARBA00012784"/>
    </source>
</evidence>
<dbReference type="InterPro" id="IPR006330">
    <property type="entry name" value="Ado/ade_deaminase"/>
</dbReference>
<comment type="cofactor">
    <cofactor evidence="1">
        <name>Zn(2+)</name>
        <dbReference type="ChEBI" id="CHEBI:29105"/>
    </cofactor>
</comment>
<feature type="domain" description="Adenosine deaminase" evidence="8">
    <location>
        <begin position="173"/>
        <end position="466"/>
    </location>
</feature>
<proteinExistence type="inferred from homology"/>
<dbReference type="InterPro" id="IPR001365">
    <property type="entry name" value="A_deaminase_dom"/>
</dbReference>
<name>A0ABX0JNS3_9PROT</name>
<evidence type="ECO:0000259" key="8">
    <source>
        <dbReference type="Pfam" id="PF00962"/>
    </source>
</evidence>
<comment type="caution">
    <text evidence="9">The sequence shown here is derived from an EMBL/GenBank/DDBJ whole genome shotgun (WGS) entry which is preliminary data.</text>
</comment>
<dbReference type="RefSeq" id="WP_173583462.1">
    <property type="nucleotide sequence ID" value="NZ_WOTB01000012.1"/>
</dbReference>
<dbReference type="Proteomes" id="UP000635278">
    <property type="component" value="Unassembled WGS sequence"/>
</dbReference>
<keyword evidence="7" id="KW-0732">Signal</keyword>
<feature type="signal peptide" evidence="7">
    <location>
        <begin position="1"/>
        <end position="20"/>
    </location>
</feature>
<evidence type="ECO:0000256" key="2">
    <source>
        <dbReference type="ARBA" id="ARBA00006676"/>
    </source>
</evidence>
<keyword evidence="6" id="KW-0862">Zinc</keyword>
<evidence type="ECO:0000256" key="1">
    <source>
        <dbReference type="ARBA" id="ARBA00001947"/>
    </source>
</evidence>
<protein>
    <recommendedName>
        <fullName evidence="3">adenosine deaminase</fullName>
        <ecNumber evidence="3">3.5.4.4</ecNumber>
    </recommendedName>
</protein>
<dbReference type="PANTHER" id="PTHR11409">
    <property type="entry name" value="ADENOSINE DEAMINASE"/>
    <property type="match status" value="1"/>
</dbReference>
<organism evidence="9 10">
    <name type="scientific">Acetobacter musti</name>
    <dbReference type="NCBI Taxonomy" id="864732"/>
    <lineage>
        <taxon>Bacteria</taxon>
        <taxon>Pseudomonadati</taxon>
        <taxon>Pseudomonadota</taxon>
        <taxon>Alphaproteobacteria</taxon>
        <taxon>Acetobacterales</taxon>
        <taxon>Acetobacteraceae</taxon>
        <taxon>Acetobacter</taxon>
    </lineage>
</organism>
<dbReference type="InterPro" id="IPR032466">
    <property type="entry name" value="Metal_Hydrolase"/>
</dbReference>
<keyword evidence="5" id="KW-0378">Hydrolase</keyword>
<dbReference type="PANTHER" id="PTHR11409:SF43">
    <property type="entry name" value="ADENOSINE DEAMINASE"/>
    <property type="match status" value="1"/>
</dbReference>
<sequence length="530" mass="57122">MIRRPLLAAFGLAIVHGAIAASAPVLPTPATPAAASDVAATSRHFEAIRASPEQLLPFLRAFPKGSDLHNHLVGAIYAEHMIDWATRDQLCINPETGAIGPARCTPGLRGTREGMAASAIAADPALYGHEVDTLSMRNFVPTPNDRSGHDHFFSTFDRFMPATFAHNADMLADALNQAGYDHVHYVELMISPQLMPVATLGASTPVTGAADFGAAIDAFSPRFAPMIRGARDETDAMEHGARALMKCGTPAATPGCDVSVRYLYQTVRTMPPGMVLAQLAFGYALVQADPRFVGINIVAPEDNPVAMRDYALHMQMFRTLSARSPSVKLSLHAGELASGLVPPEGMRDHIRQAVEIAGAKRIGHGVDVMQERDPYGLLAEMAKRRVMVEINLTSNDEILGVKGAAHPLMSYRAQSVPVSLSTDDEGVSRSDLTNEYVRAAQTYPLSYDDLRDLSRTGLEYAFIPGDSLWSSTRPWHVTAACSGIAPDTRAPEGACHDLLAHSEKARLQWALEADFARFEHAVATGEAPRD</sequence>
<evidence type="ECO:0000256" key="5">
    <source>
        <dbReference type="ARBA" id="ARBA00022801"/>
    </source>
</evidence>
<gene>
    <name evidence="9" type="ORF">GOB93_10530</name>
</gene>
<evidence type="ECO:0000256" key="4">
    <source>
        <dbReference type="ARBA" id="ARBA00022723"/>
    </source>
</evidence>
<comment type="similarity">
    <text evidence="2">Belongs to the metallo-dependent hydrolases superfamily. Adenosine and AMP deaminases family.</text>
</comment>
<accession>A0ABX0JNS3</accession>
<keyword evidence="10" id="KW-1185">Reference proteome</keyword>
<evidence type="ECO:0000313" key="9">
    <source>
        <dbReference type="EMBL" id="NHN85073.1"/>
    </source>
</evidence>
<evidence type="ECO:0000256" key="7">
    <source>
        <dbReference type="SAM" id="SignalP"/>
    </source>
</evidence>
<evidence type="ECO:0000256" key="6">
    <source>
        <dbReference type="ARBA" id="ARBA00022833"/>
    </source>
</evidence>
<dbReference type="SUPFAM" id="SSF51556">
    <property type="entry name" value="Metallo-dependent hydrolases"/>
    <property type="match status" value="1"/>
</dbReference>
<evidence type="ECO:0000313" key="10">
    <source>
        <dbReference type="Proteomes" id="UP000635278"/>
    </source>
</evidence>
<keyword evidence="4" id="KW-0479">Metal-binding</keyword>
<dbReference type="EC" id="3.5.4.4" evidence="3"/>
<dbReference type="EMBL" id="WOTB01000012">
    <property type="protein sequence ID" value="NHN85073.1"/>
    <property type="molecule type" value="Genomic_DNA"/>
</dbReference>